<feature type="compositionally biased region" description="Acidic residues" evidence="1">
    <location>
        <begin position="26"/>
        <end position="46"/>
    </location>
</feature>
<evidence type="ECO:0000313" key="3">
    <source>
        <dbReference type="Proteomes" id="UP000076580"/>
    </source>
</evidence>
<sequence>MCAWSAYSNGFVSGQRRVTRGRKYEDEYEDEDEDEGEGEGESEDEGKDERTPDSYRSVDWIVDIRNAVAPVGRRTTARLVSSRLVASRLASRPATDPDVMDDGRY</sequence>
<comment type="caution">
    <text evidence="2">The sequence shown here is derived from an EMBL/GenBank/DDBJ whole genome shotgun (WGS) entry which is preliminary data.</text>
</comment>
<dbReference type="EMBL" id="LAYC01000003">
    <property type="protein sequence ID" value="KYK55144.1"/>
    <property type="molecule type" value="Genomic_DNA"/>
</dbReference>
<protein>
    <submittedName>
        <fullName evidence="2">Uncharacterized protein</fullName>
    </submittedName>
</protein>
<dbReference type="AlphaFoldDB" id="A0A151GDJ5"/>
<dbReference type="InParanoid" id="A0A151GDJ5"/>
<reference evidence="2 3" key="1">
    <citation type="journal article" date="2016" name="Sci. Rep.">
        <title>Insights into Adaptations to a Near-Obligate Nematode Endoparasitic Lifestyle from the Finished Genome of Drechmeria coniospora.</title>
        <authorList>
            <person name="Zhang L."/>
            <person name="Zhou Z."/>
            <person name="Guo Q."/>
            <person name="Fokkens L."/>
            <person name="Miskei M."/>
            <person name="Pocsi I."/>
            <person name="Zhang W."/>
            <person name="Chen M."/>
            <person name="Wang L."/>
            <person name="Sun Y."/>
            <person name="Donzelli B.G."/>
            <person name="Gibson D.M."/>
            <person name="Nelson D.R."/>
            <person name="Luo J.G."/>
            <person name="Rep M."/>
            <person name="Liu H."/>
            <person name="Yang S."/>
            <person name="Wang J."/>
            <person name="Krasnoff S.B."/>
            <person name="Xu Y."/>
            <person name="Molnar I."/>
            <person name="Lin M."/>
        </authorList>
    </citation>
    <scope>NUCLEOTIDE SEQUENCE [LARGE SCALE GENOMIC DNA]</scope>
    <source>
        <strain evidence="2 3">ARSEF 6962</strain>
    </source>
</reference>
<name>A0A151GDJ5_DRECN</name>
<feature type="region of interest" description="Disordered" evidence="1">
    <location>
        <begin position="85"/>
        <end position="105"/>
    </location>
</feature>
<organism evidence="2 3">
    <name type="scientific">Drechmeria coniospora</name>
    <name type="common">Nematophagous fungus</name>
    <name type="synonym">Meria coniospora</name>
    <dbReference type="NCBI Taxonomy" id="98403"/>
    <lineage>
        <taxon>Eukaryota</taxon>
        <taxon>Fungi</taxon>
        <taxon>Dikarya</taxon>
        <taxon>Ascomycota</taxon>
        <taxon>Pezizomycotina</taxon>
        <taxon>Sordariomycetes</taxon>
        <taxon>Hypocreomycetidae</taxon>
        <taxon>Hypocreales</taxon>
        <taxon>Ophiocordycipitaceae</taxon>
        <taxon>Drechmeria</taxon>
    </lineage>
</organism>
<dbReference type="GeneID" id="63719749"/>
<accession>A0A151GDJ5</accession>
<gene>
    <name evidence="2" type="ORF">DCS_07106</name>
</gene>
<proteinExistence type="predicted"/>
<feature type="region of interest" description="Disordered" evidence="1">
    <location>
        <begin position="15"/>
        <end position="56"/>
    </location>
</feature>
<keyword evidence="3" id="KW-1185">Reference proteome</keyword>
<evidence type="ECO:0000256" key="1">
    <source>
        <dbReference type="SAM" id="MobiDB-lite"/>
    </source>
</evidence>
<dbReference type="Proteomes" id="UP000076580">
    <property type="component" value="Chromosome 03"/>
</dbReference>
<dbReference type="RefSeq" id="XP_040654496.1">
    <property type="nucleotide sequence ID" value="XM_040804392.1"/>
</dbReference>
<evidence type="ECO:0000313" key="2">
    <source>
        <dbReference type="EMBL" id="KYK55144.1"/>
    </source>
</evidence>